<proteinExistence type="predicted"/>
<dbReference type="Pfam" id="PF11102">
    <property type="entry name" value="YjbF"/>
    <property type="match status" value="1"/>
</dbReference>
<protein>
    <submittedName>
        <fullName evidence="1">Group 4 capsule polysaccharide lipoprotein gfcB, YjbF</fullName>
    </submittedName>
</protein>
<dbReference type="AlphaFoldDB" id="A0A1H7YQ16"/>
<accession>A0A1H7YQ16</accession>
<dbReference type="InterPro" id="IPR023373">
    <property type="entry name" value="YmcC_sf"/>
</dbReference>
<gene>
    <name evidence="1" type="ORF">SAMN04488103_101248</name>
</gene>
<dbReference type="Proteomes" id="UP000198761">
    <property type="component" value="Unassembled WGS sequence"/>
</dbReference>
<dbReference type="SUPFAM" id="SSF159270">
    <property type="entry name" value="YmcC-like"/>
    <property type="match status" value="1"/>
</dbReference>
<dbReference type="InterPro" id="IPR021308">
    <property type="entry name" value="GfcB"/>
</dbReference>
<dbReference type="PROSITE" id="PS51257">
    <property type="entry name" value="PROKAR_LIPOPROTEIN"/>
    <property type="match status" value="1"/>
</dbReference>
<name>A0A1H7YQ16_9RHOB</name>
<dbReference type="Gene3D" id="2.40.360.10">
    <property type="entry name" value="YmcC-like"/>
    <property type="match status" value="1"/>
</dbReference>
<sequence length="217" mass="23469">MMPMRMILAGLLLGSVAGCGSLDRGEAGWQHVSGMAKTIIKRKSEAATPLAEPTRAELAAFKQPILEILSPNGRLFLVPVARRDGAEIWSTATRQTVLLRSGQIRATRGFGDADIIEATGPDLARLSAGGRYDRSFTKLDGADQPIRTVMACQAKPVGAETVDIKGLAYNTRKIEETCESDGEVFETVFWLDASGVRKSRQYLGDDIGYVTVSHVID</sequence>
<keyword evidence="2" id="KW-1185">Reference proteome</keyword>
<evidence type="ECO:0000313" key="1">
    <source>
        <dbReference type="EMBL" id="SEM47398.1"/>
    </source>
</evidence>
<evidence type="ECO:0000313" key="2">
    <source>
        <dbReference type="Proteomes" id="UP000198761"/>
    </source>
</evidence>
<dbReference type="STRING" id="933059.SAMN04488103_101248"/>
<keyword evidence="1" id="KW-0449">Lipoprotein</keyword>
<organism evidence="1 2">
    <name type="scientific">Gemmobacter aquatilis</name>
    <dbReference type="NCBI Taxonomy" id="933059"/>
    <lineage>
        <taxon>Bacteria</taxon>
        <taxon>Pseudomonadati</taxon>
        <taxon>Pseudomonadota</taxon>
        <taxon>Alphaproteobacteria</taxon>
        <taxon>Rhodobacterales</taxon>
        <taxon>Paracoccaceae</taxon>
        <taxon>Gemmobacter</taxon>
    </lineage>
</organism>
<dbReference type="EMBL" id="FOCE01000001">
    <property type="protein sequence ID" value="SEM47398.1"/>
    <property type="molecule type" value="Genomic_DNA"/>
</dbReference>
<reference evidence="1 2" key="1">
    <citation type="submission" date="2016-10" db="EMBL/GenBank/DDBJ databases">
        <authorList>
            <person name="de Groot N.N."/>
        </authorList>
    </citation>
    <scope>NUCLEOTIDE SEQUENCE [LARGE SCALE GENOMIC DNA]</scope>
    <source>
        <strain evidence="1 2">DSM 3857</strain>
    </source>
</reference>